<reference evidence="4" key="1">
    <citation type="submission" date="2016-10" db="EMBL/GenBank/DDBJ databases">
        <authorList>
            <person name="Varghese N."/>
            <person name="Submissions S."/>
        </authorList>
    </citation>
    <scope>NUCLEOTIDE SEQUENCE [LARGE SCALE GENOMIC DNA]</scope>
    <source>
        <strain evidence="4">JCM 10271</strain>
    </source>
</reference>
<dbReference type="Gene3D" id="1.25.40.10">
    <property type="entry name" value="Tetratricopeptide repeat domain"/>
    <property type="match status" value="1"/>
</dbReference>
<dbReference type="RefSeq" id="WP_093008777.1">
    <property type="nucleotide sequence ID" value="NZ_FOXV01000001.1"/>
</dbReference>
<accession>A0A1I5UK65</accession>
<dbReference type="EMBL" id="FOXV01000001">
    <property type="protein sequence ID" value="SFP95579.1"/>
    <property type="molecule type" value="Genomic_DNA"/>
</dbReference>
<keyword evidence="1" id="KW-0132">Cell division</keyword>
<feature type="chain" id="PRO_5017490905" description="Cell division coordinator CpoB" evidence="1">
    <location>
        <begin position="21"/>
        <end position="304"/>
    </location>
</feature>
<organism evidence="3 4">
    <name type="scientific">Roseivivax halotolerans</name>
    <dbReference type="NCBI Taxonomy" id="93684"/>
    <lineage>
        <taxon>Bacteria</taxon>
        <taxon>Pseudomonadati</taxon>
        <taxon>Pseudomonadota</taxon>
        <taxon>Alphaproteobacteria</taxon>
        <taxon>Rhodobacterales</taxon>
        <taxon>Roseobacteraceae</taxon>
        <taxon>Roseivivax</taxon>
    </lineage>
</organism>
<feature type="signal peptide" evidence="1">
    <location>
        <begin position="1"/>
        <end position="20"/>
    </location>
</feature>
<dbReference type="InterPro" id="IPR019734">
    <property type="entry name" value="TPR_rpt"/>
</dbReference>
<protein>
    <recommendedName>
        <fullName evidence="1">Cell division coordinator CpoB</fullName>
    </recommendedName>
</protein>
<evidence type="ECO:0000256" key="1">
    <source>
        <dbReference type="HAMAP-Rule" id="MF_02066"/>
    </source>
</evidence>
<dbReference type="Pfam" id="PF13174">
    <property type="entry name" value="TPR_6"/>
    <property type="match status" value="3"/>
</dbReference>
<sequence length="304" mass="31734" precursor="true">MIRAVFLSFALLATPVAAQAQDGETLADIRQDLSVLNFELQKLRRELSTTSGSDVQVGGGTIDRVNTIEAELQRLTSRTEELTFRIDRVVQDGTNRIGDLEFRLCELEDDCDIGSLGETPSLGGTAPATGGSGDLGDVPTDGTATPSDIEVGPGPAPAEGSASSGGDSLPIAGGAQLAAAEEADFREAQAALNEQNWQAAADAFASFRQTYPGGPLDSAALLGRGRALEGLGDTREASRAYLEAWNTYPDAQTAPEALFLLGRGLGRLGSTQEACVTLSEVATRYPGSDAVGRAQQERQSLGCQ</sequence>
<comment type="subcellular location">
    <subcellularLocation>
        <location evidence="1">Periplasm</location>
    </subcellularLocation>
</comment>
<evidence type="ECO:0000256" key="2">
    <source>
        <dbReference type="SAM" id="MobiDB-lite"/>
    </source>
</evidence>
<dbReference type="HAMAP" id="MF_02066">
    <property type="entry name" value="CpoB"/>
    <property type="match status" value="1"/>
</dbReference>
<dbReference type="SUPFAM" id="SSF48452">
    <property type="entry name" value="TPR-like"/>
    <property type="match status" value="1"/>
</dbReference>
<dbReference type="STRING" id="93684.SAMN05421853_10118"/>
<dbReference type="InterPro" id="IPR011990">
    <property type="entry name" value="TPR-like_helical_dom_sf"/>
</dbReference>
<dbReference type="GO" id="GO:0030288">
    <property type="term" value="C:outer membrane-bounded periplasmic space"/>
    <property type="evidence" value="ECO:0007669"/>
    <property type="project" value="UniProtKB-UniRule"/>
</dbReference>
<evidence type="ECO:0000313" key="3">
    <source>
        <dbReference type="EMBL" id="SFP95579.1"/>
    </source>
</evidence>
<dbReference type="GO" id="GO:0043093">
    <property type="term" value="P:FtsZ-dependent cytokinesis"/>
    <property type="evidence" value="ECO:0007669"/>
    <property type="project" value="UniProtKB-UniRule"/>
</dbReference>
<proteinExistence type="inferred from homology"/>
<evidence type="ECO:0000313" key="4">
    <source>
        <dbReference type="Proteomes" id="UP000243106"/>
    </source>
</evidence>
<dbReference type="Proteomes" id="UP000243106">
    <property type="component" value="Unassembled WGS sequence"/>
</dbReference>
<keyword evidence="1" id="KW-0732">Signal</keyword>
<gene>
    <name evidence="1" type="primary">cpoB</name>
    <name evidence="3" type="ORF">SAMN05421853_10118</name>
</gene>
<name>A0A1I5UK65_9RHOB</name>
<comment type="function">
    <text evidence="1">Mediates coordination of peptidoglycan synthesis and outer membrane constriction during cell division.</text>
</comment>
<keyword evidence="1" id="KW-0131">Cell cycle</keyword>
<dbReference type="AlphaFoldDB" id="A0A1I5UK65"/>
<keyword evidence="4" id="KW-1185">Reference proteome</keyword>
<dbReference type="InterPro" id="IPR034706">
    <property type="entry name" value="CpoB"/>
</dbReference>
<feature type="region of interest" description="Disordered" evidence="2">
    <location>
        <begin position="116"/>
        <end position="170"/>
    </location>
</feature>
<comment type="similarity">
    <text evidence="1">Belongs to the CpoB family.</text>
</comment>
<keyword evidence="1" id="KW-0574">Periplasm</keyword>